<keyword evidence="1" id="KW-1133">Transmembrane helix</keyword>
<gene>
    <name evidence="2" type="ORF">B4082_3260</name>
</gene>
<evidence type="ECO:0000313" key="3">
    <source>
        <dbReference type="Proteomes" id="UP000076501"/>
    </source>
</evidence>
<feature type="transmembrane region" description="Helical" evidence="1">
    <location>
        <begin position="70"/>
        <end position="90"/>
    </location>
</feature>
<dbReference type="PATRIC" id="fig|1396.539.peg.2231"/>
<feature type="transmembrane region" description="Helical" evidence="1">
    <location>
        <begin position="216"/>
        <end position="234"/>
    </location>
</feature>
<sequence length="251" mass="28655">MISNLKREALSSLKGHWGLGVGSTFLNYLIPVASMYIIGIVVFLIFGLFIDVIGPENFVYYAYGEPQINFGFILSQIIVWAIIFILYIVVQSVMSYGYYTITLRLAKNESTTIGDLFAGFNSNNIFRAMKLGILQTIFISLWSLLFIVPGIIKFFSYSMAFYIMLEDPECTASEAIKKSKMMMKGHKLDLFITWLSFIGWFILGSLVGMFTLNLPYLWISPYYTTTVSHFYLNLVNRTNDSKEVPVINIQK</sequence>
<dbReference type="InterPro" id="IPR010380">
    <property type="entry name" value="DUF975"/>
</dbReference>
<proteinExistence type="predicted"/>
<feature type="transmembrane region" description="Helical" evidence="1">
    <location>
        <begin position="133"/>
        <end position="155"/>
    </location>
</feature>
<evidence type="ECO:0000313" key="2">
    <source>
        <dbReference type="EMBL" id="KZD33192.1"/>
    </source>
</evidence>
<keyword evidence="1" id="KW-0812">Transmembrane</keyword>
<accession>A0A161SA92</accession>
<organism evidence="2 3">
    <name type="scientific">Bacillus cereus</name>
    <dbReference type="NCBI Taxonomy" id="1396"/>
    <lineage>
        <taxon>Bacteria</taxon>
        <taxon>Bacillati</taxon>
        <taxon>Bacillota</taxon>
        <taxon>Bacilli</taxon>
        <taxon>Bacillales</taxon>
        <taxon>Bacillaceae</taxon>
        <taxon>Bacillus</taxon>
        <taxon>Bacillus cereus group</taxon>
    </lineage>
</organism>
<dbReference type="Proteomes" id="UP000076501">
    <property type="component" value="Unassembled WGS sequence"/>
</dbReference>
<dbReference type="PANTHER" id="PTHR40076">
    <property type="entry name" value="MEMBRANE PROTEIN-RELATED"/>
    <property type="match status" value="1"/>
</dbReference>
<dbReference type="RefSeq" id="WP_063223281.1">
    <property type="nucleotide sequence ID" value="NZ_JAEHBS010000003.1"/>
</dbReference>
<feature type="transmembrane region" description="Helical" evidence="1">
    <location>
        <begin position="188"/>
        <end position="210"/>
    </location>
</feature>
<evidence type="ECO:0000256" key="1">
    <source>
        <dbReference type="SAM" id="Phobius"/>
    </source>
</evidence>
<comment type="caution">
    <text evidence="2">The sequence shown here is derived from an EMBL/GenBank/DDBJ whole genome shotgun (WGS) entry which is preliminary data.</text>
</comment>
<keyword evidence="1" id="KW-0472">Membrane</keyword>
<dbReference type="EMBL" id="LJKA01000047">
    <property type="protein sequence ID" value="KZD33192.1"/>
    <property type="molecule type" value="Genomic_DNA"/>
</dbReference>
<protein>
    <submittedName>
        <fullName evidence="2">Integral membrane protein</fullName>
    </submittedName>
</protein>
<name>A0A161SA92_BACCE</name>
<reference evidence="2 3" key="1">
    <citation type="submission" date="2015-09" db="EMBL/GenBank/DDBJ databases">
        <title>Bacillus cereus food isolates.</title>
        <authorList>
            <person name="Boekhorst J."/>
        </authorList>
    </citation>
    <scope>NUCLEOTIDE SEQUENCE [LARGE SCALE GENOMIC DNA]</scope>
    <source>
        <strain evidence="2 3">B4082</strain>
    </source>
</reference>
<dbReference type="Pfam" id="PF06161">
    <property type="entry name" value="DUF975"/>
    <property type="match status" value="1"/>
</dbReference>
<dbReference type="AlphaFoldDB" id="A0A161SA92"/>
<feature type="transmembrane region" description="Helical" evidence="1">
    <location>
        <begin position="28"/>
        <end position="50"/>
    </location>
</feature>
<dbReference type="PANTHER" id="PTHR40076:SF1">
    <property type="entry name" value="MEMBRANE PROTEIN"/>
    <property type="match status" value="1"/>
</dbReference>